<organism evidence="1 2">
    <name type="scientific">Ignisphaera aggregans (strain DSM 17230 / JCM 13409 / AQ1.S1)</name>
    <dbReference type="NCBI Taxonomy" id="583356"/>
    <lineage>
        <taxon>Archaea</taxon>
        <taxon>Thermoproteota</taxon>
        <taxon>Thermoprotei</taxon>
        <taxon>Desulfurococcales</taxon>
        <taxon>Desulfurococcaceae</taxon>
        <taxon>Ignisphaera</taxon>
    </lineage>
</organism>
<dbReference type="BioCyc" id="IAGG583356:GHAH-1846-MONOMER"/>
<dbReference type="KEGG" id="iag:Igag_1857"/>
<protein>
    <submittedName>
        <fullName evidence="1">Uncharacterized protein</fullName>
    </submittedName>
</protein>
<dbReference type="HOGENOM" id="CLU_3227772_0_0_2"/>
<accession>E0SSZ1</accession>
<dbReference type="Proteomes" id="UP000001304">
    <property type="component" value="Chromosome"/>
</dbReference>
<name>E0SSZ1_IGNAA</name>
<reference evidence="1 2" key="1">
    <citation type="journal article" date="2010" name="Stand. Genomic Sci.">
        <title>Complete genome sequence of Ignisphaera aggregans type strain (AQ1.S1).</title>
        <authorList>
            <person name="Goker M."/>
            <person name="Held B."/>
            <person name="Lapidus A."/>
            <person name="Nolan M."/>
            <person name="Spring S."/>
            <person name="Yasawong M."/>
            <person name="Lucas S."/>
            <person name="Glavina Del Rio T."/>
            <person name="Tice H."/>
            <person name="Cheng J.F."/>
            <person name="Goodwin L."/>
            <person name="Tapia R."/>
            <person name="Pitluck S."/>
            <person name="Liolios K."/>
            <person name="Ivanova N."/>
            <person name="Mavromatis K."/>
            <person name="Mikhailova N."/>
            <person name="Pati A."/>
            <person name="Chen A."/>
            <person name="Palaniappan K."/>
            <person name="Brambilla E."/>
            <person name="Land M."/>
            <person name="Hauser L."/>
            <person name="Chang Y.J."/>
            <person name="Jeffries C.D."/>
            <person name="Brettin T."/>
            <person name="Detter J.C."/>
            <person name="Han C."/>
            <person name="Rohde M."/>
            <person name="Sikorski J."/>
            <person name="Woyke T."/>
            <person name="Bristow J."/>
            <person name="Eisen J.A."/>
            <person name="Markowitz V."/>
            <person name="Hugenholtz P."/>
            <person name="Kyrpides N.C."/>
            <person name="Klenk H.P."/>
        </authorList>
    </citation>
    <scope>NUCLEOTIDE SEQUENCE [LARGE SCALE GENOMIC DNA]</scope>
    <source>
        <strain evidence="2">DSM 17230 / JCM 13409 / AQ1.S1</strain>
    </source>
</reference>
<keyword evidence="2" id="KW-1185">Reference proteome</keyword>
<evidence type="ECO:0000313" key="2">
    <source>
        <dbReference type="Proteomes" id="UP000001304"/>
    </source>
</evidence>
<proteinExistence type="predicted"/>
<dbReference type="EMBL" id="CP002098">
    <property type="protein sequence ID" value="ADM28652.1"/>
    <property type="molecule type" value="Genomic_DNA"/>
</dbReference>
<dbReference type="STRING" id="583356.Igag_1857"/>
<gene>
    <name evidence="1" type="ordered locus">Igag_1857</name>
</gene>
<evidence type="ECO:0000313" key="1">
    <source>
        <dbReference type="EMBL" id="ADM28652.1"/>
    </source>
</evidence>
<sequence>MRIHHSRDKASWNVDEANDSIPMVSQTTGILSAAQKHFGRYMG</sequence>
<dbReference type="AlphaFoldDB" id="E0SSZ1"/>